<reference evidence="3" key="1">
    <citation type="submission" date="2018-05" db="EMBL/GenBank/DDBJ databases">
        <title>Draft genome of Mucuna pruriens seed.</title>
        <authorList>
            <person name="Nnadi N.E."/>
            <person name="Vos R."/>
            <person name="Hasami M.H."/>
            <person name="Devisetty U.K."/>
            <person name="Aguiy J.C."/>
        </authorList>
    </citation>
    <scope>NUCLEOTIDE SEQUENCE [LARGE SCALE GENOMIC DNA]</scope>
    <source>
        <strain evidence="3">JCA_2017</strain>
    </source>
</reference>
<keyword evidence="4" id="KW-1185">Reference proteome</keyword>
<feature type="region of interest" description="Disordered" evidence="1">
    <location>
        <begin position="92"/>
        <end position="203"/>
    </location>
</feature>
<protein>
    <recommendedName>
        <fullName evidence="2">Retrovirus-related Pol polyprotein from transposon TNT 1-94-like beta-barrel domain-containing protein</fullName>
    </recommendedName>
</protein>
<comment type="caution">
    <text evidence="3">The sequence shown here is derived from an EMBL/GenBank/DDBJ whole genome shotgun (WGS) entry which is preliminary data.</text>
</comment>
<feature type="compositionally biased region" description="Basic residues" evidence="1">
    <location>
        <begin position="151"/>
        <end position="161"/>
    </location>
</feature>
<dbReference type="AlphaFoldDB" id="A0A371FW46"/>
<dbReference type="Proteomes" id="UP000257109">
    <property type="component" value="Unassembled WGS sequence"/>
</dbReference>
<evidence type="ECO:0000313" key="3">
    <source>
        <dbReference type="EMBL" id="RDX82511.1"/>
    </source>
</evidence>
<accession>A0A371FW46</accession>
<feature type="compositionally biased region" description="Low complexity" evidence="1">
    <location>
        <begin position="124"/>
        <end position="135"/>
    </location>
</feature>
<evidence type="ECO:0000256" key="1">
    <source>
        <dbReference type="SAM" id="MobiDB-lite"/>
    </source>
</evidence>
<dbReference type="EMBL" id="QJKJ01007621">
    <property type="protein sequence ID" value="RDX82511.1"/>
    <property type="molecule type" value="Genomic_DNA"/>
</dbReference>
<organism evidence="3 4">
    <name type="scientific">Mucuna pruriens</name>
    <name type="common">Velvet bean</name>
    <name type="synonym">Dolichos pruriens</name>
    <dbReference type="NCBI Taxonomy" id="157652"/>
    <lineage>
        <taxon>Eukaryota</taxon>
        <taxon>Viridiplantae</taxon>
        <taxon>Streptophyta</taxon>
        <taxon>Embryophyta</taxon>
        <taxon>Tracheophyta</taxon>
        <taxon>Spermatophyta</taxon>
        <taxon>Magnoliopsida</taxon>
        <taxon>eudicotyledons</taxon>
        <taxon>Gunneridae</taxon>
        <taxon>Pentapetalae</taxon>
        <taxon>rosids</taxon>
        <taxon>fabids</taxon>
        <taxon>Fabales</taxon>
        <taxon>Fabaceae</taxon>
        <taxon>Papilionoideae</taxon>
        <taxon>50 kb inversion clade</taxon>
        <taxon>NPAAA clade</taxon>
        <taxon>indigoferoid/millettioid clade</taxon>
        <taxon>Phaseoleae</taxon>
        <taxon>Mucuna</taxon>
    </lineage>
</organism>
<dbReference type="Pfam" id="PF22936">
    <property type="entry name" value="Pol_BBD"/>
    <property type="match status" value="1"/>
</dbReference>
<feature type="domain" description="Retrovirus-related Pol polyprotein from transposon TNT 1-94-like beta-barrel" evidence="2">
    <location>
        <begin position="196"/>
        <end position="240"/>
    </location>
</feature>
<evidence type="ECO:0000313" key="4">
    <source>
        <dbReference type="Proteomes" id="UP000257109"/>
    </source>
</evidence>
<evidence type="ECO:0000259" key="2">
    <source>
        <dbReference type="Pfam" id="PF22936"/>
    </source>
</evidence>
<feature type="compositionally biased region" description="Polar residues" evidence="1">
    <location>
        <begin position="194"/>
        <end position="203"/>
    </location>
</feature>
<gene>
    <name evidence="3" type="ORF">CR513_36681</name>
</gene>
<name>A0A371FW46_MUCPR</name>
<proteinExistence type="predicted"/>
<dbReference type="InterPro" id="IPR054722">
    <property type="entry name" value="PolX-like_BBD"/>
</dbReference>
<feature type="non-terminal residue" evidence="3">
    <location>
        <position position="1"/>
    </location>
</feature>
<sequence>MIHGLDALSTMGKLFAGVAGSFSVGMDFHAWSNTGHARLLVPIQSRGLRVLLLLCLGWAQPYFPCLDFMLPRLSVPLFDHIVAKIEESKNLQRMRRNDGGGNKNKKGKWKNKLKDSNEGPKVTNQNSSGNNYKNNEGYRKFNKNGSDQNRRRQRKFAKKNIGHFADKCYKNKGKQKKEVEAQMTQGDSDDSDSNHTGCSNHITGNKRWFVNLDEKVKRVVKFADNSTITAKGMDIVLIHRRDR</sequence>